<feature type="compositionally biased region" description="Basic residues" evidence="1">
    <location>
        <begin position="1"/>
        <end position="11"/>
    </location>
</feature>
<dbReference type="EMBL" id="CADCUY010000481">
    <property type="protein sequence ID" value="CAA9426778.1"/>
    <property type="molecule type" value="Genomic_DNA"/>
</dbReference>
<feature type="compositionally biased region" description="Basic and acidic residues" evidence="1">
    <location>
        <begin position="105"/>
        <end position="114"/>
    </location>
</feature>
<evidence type="ECO:0000313" key="2">
    <source>
        <dbReference type="EMBL" id="CAA9426778.1"/>
    </source>
</evidence>
<name>A0A6J4PZV1_9ACTN</name>
<feature type="compositionally biased region" description="Basic residues" evidence="1">
    <location>
        <begin position="210"/>
        <end position="224"/>
    </location>
</feature>
<proteinExistence type="predicted"/>
<keyword evidence="2" id="KW-0067">ATP-binding</keyword>
<protein>
    <submittedName>
        <fullName evidence="2">ABC transporter, ATP-binding protein (Cluster 3, basic aa/glutamine/opines)</fullName>
    </submittedName>
</protein>
<feature type="compositionally biased region" description="Basic and acidic residues" evidence="1">
    <location>
        <begin position="168"/>
        <end position="209"/>
    </location>
</feature>
<accession>A0A6J4PZV1</accession>
<dbReference type="AlphaFoldDB" id="A0A6J4PZV1"/>
<feature type="compositionally biased region" description="Low complexity" evidence="1">
    <location>
        <begin position="75"/>
        <end position="85"/>
    </location>
</feature>
<feature type="compositionally biased region" description="Basic residues" evidence="1">
    <location>
        <begin position="37"/>
        <end position="46"/>
    </location>
</feature>
<feature type="region of interest" description="Disordered" evidence="1">
    <location>
        <begin position="1"/>
        <end position="253"/>
    </location>
</feature>
<feature type="non-terminal residue" evidence="2">
    <location>
        <position position="1"/>
    </location>
</feature>
<gene>
    <name evidence="2" type="ORF">AVDCRST_MAG35-2336</name>
</gene>
<feature type="non-terminal residue" evidence="2">
    <location>
        <position position="253"/>
    </location>
</feature>
<organism evidence="2">
    <name type="scientific">uncultured Quadrisphaera sp</name>
    <dbReference type="NCBI Taxonomy" id="904978"/>
    <lineage>
        <taxon>Bacteria</taxon>
        <taxon>Bacillati</taxon>
        <taxon>Actinomycetota</taxon>
        <taxon>Actinomycetes</taxon>
        <taxon>Kineosporiales</taxon>
        <taxon>Kineosporiaceae</taxon>
        <taxon>Quadrisphaera</taxon>
        <taxon>environmental samples</taxon>
    </lineage>
</organism>
<reference evidence="2" key="1">
    <citation type="submission" date="2020-02" db="EMBL/GenBank/DDBJ databases">
        <authorList>
            <person name="Meier V. D."/>
        </authorList>
    </citation>
    <scope>NUCLEOTIDE SEQUENCE</scope>
    <source>
        <strain evidence="2">AVDCRST_MAG35</strain>
    </source>
</reference>
<keyword evidence="2" id="KW-0547">Nucleotide-binding</keyword>
<dbReference type="GO" id="GO:0005524">
    <property type="term" value="F:ATP binding"/>
    <property type="evidence" value="ECO:0007669"/>
    <property type="project" value="UniProtKB-KW"/>
</dbReference>
<evidence type="ECO:0000256" key="1">
    <source>
        <dbReference type="SAM" id="MobiDB-lite"/>
    </source>
</evidence>
<sequence>EPHRRGARRAPGRPGGGGQALRRPPRAQGDRPDGAHRRGPRRHRAVRVGQVDPVPGDQPAGDDRRRVDHPRRPAPARGGPRPGAAARRRRHGLPVLQPLRPQDGAGERHPRADEGAGAEEGGRRPPRPRAARPGGRREPGRQVPRPALRRAAAARGHRAGAGDGPEGDALRRADLGPRPGDDQRGPRRDDRAGPRRDDDGRGHPRDGLRPPRRRPRGLHGRGRDRRAGPARAVLHRAGVVAGEGLPLQDPDAL</sequence>
<feature type="compositionally biased region" description="Low complexity" evidence="1">
    <location>
        <begin position="141"/>
        <end position="154"/>
    </location>
</feature>